<reference evidence="1" key="1">
    <citation type="submission" date="2023-07" db="EMBL/GenBank/DDBJ databases">
        <title>Sequencing the genomes of 1000 actinobacteria strains.</title>
        <authorList>
            <person name="Klenk H.-P."/>
        </authorList>
    </citation>
    <scope>NUCLEOTIDE SEQUENCE</scope>
    <source>
        <strain evidence="1">DSM 45977</strain>
    </source>
</reference>
<comment type="caution">
    <text evidence="1">The sequence shown here is derived from an EMBL/GenBank/DDBJ whole genome shotgun (WGS) entry which is preliminary data.</text>
</comment>
<gene>
    <name evidence="1" type="ORF">JOF55_002264</name>
</gene>
<dbReference type="AlphaFoldDB" id="A0AAE4CPV0"/>
<protein>
    <submittedName>
        <fullName evidence="1">Uncharacterized protein</fullName>
    </submittedName>
</protein>
<dbReference type="Proteomes" id="UP001180845">
    <property type="component" value="Unassembled WGS sequence"/>
</dbReference>
<organism evidence="1 2">
    <name type="scientific">Haloactinomyces albus</name>
    <dbReference type="NCBI Taxonomy" id="1352928"/>
    <lineage>
        <taxon>Bacteria</taxon>
        <taxon>Bacillati</taxon>
        <taxon>Actinomycetota</taxon>
        <taxon>Actinomycetes</taxon>
        <taxon>Actinopolysporales</taxon>
        <taxon>Actinopolysporaceae</taxon>
        <taxon>Haloactinomyces</taxon>
    </lineage>
</organism>
<dbReference type="EMBL" id="JAVDXW010000001">
    <property type="protein sequence ID" value="MDR7302083.1"/>
    <property type="molecule type" value="Genomic_DNA"/>
</dbReference>
<evidence type="ECO:0000313" key="1">
    <source>
        <dbReference type="EMBL" id="MDR7302083.1"/>
    </source>
</evidence>
<name>A0AAE4CPV0_9ACTN</name>
<sequence>MHWREGPDRCSQFGLFDSADGAAALYGPIFGLALVWV</sequence>
<accession>A0AAE4CPV0</accession>
<proteinExistence type="predicted"/>
<keyword evidence="2" id="KW-1185">Reference proteome</keyword>
<evidence type="ECO:0000313" key="2">
    <source>
        <dbReference type="Proteomes" id="UP001180845"/>
    </source>
</evidence>